<accession>A0A183SHY1</accession>
<proteinExistence type="predicted"/>
<evidence type="ECO:0000313" key="1">
    <source>
        <dbReference type="EMBL" id="VDL90214.1"/>
    </source>
</evidence>
<dbReference type="WBParaSite" id="SSLN_0000395201-mRNA-1">
    <property type="protein sequence ID" value="SSLN_0000395201-mRNA-1"/>
    <property type="gene ID" value="SSLN_0000395201"/>
</dbReference>
<dbReference type="AlphaFoldDB" id="A0A183SHY1"/>
<dbReference type="OrthoDB" id="6264056at2759"/>
<organism evidence="3">
    <name type="scientific">Schistocephalus solidus</name>
    <name type="common">Tapeworm</name>
    <dbReference type="NCBI Taxonomy" id="70667"/>
    <lineage>
        <taxon>Eukaryota</taxon>
        <taxon>Metazoa</taxon>
        <taxon>Spiralia</taxon>
        <taxon>Lophotrochozoa</taxon>
        <taxon>Platyhelminthes</taxon>
        <taxon>Cestoda</taxon>
        <taxon>Eucestoda</taxon>
        <taxon>Diphyllobothriidea</taxon>
        <taxon>Diphyllobothriidae</taxon>
        <taxon>Schistocephalus</taxon>
    </lineage>
</organism>
<sequence length="80" mass="9236">MTAKSDRDDRQKYWFGIATFMEQASNVGETRKLYQIIRQVSGKPSTLSDSVRDVNSVFIADNLAKVDHLREPSEHLINFY</sequence>
<keyword evidence="2" id="KW-1185">Reference proteome</keyword>
<gene>
    <name evidence="1" type="ORF">SSLN_LOCUS3829</name>
</gene>
<dbReference type="Proteomes" id="UP000275846">
    <property type="component" value="Unassembled WGS sequence"/>
</dbReference>
<name>A0A183SHY1_SCHSO</name>
<reference evidence="1 2" key="2">
    <citation type="submission" date="2018-11" db="EMBL/GenBank/DDBJ databases">
        <authorList>
            <consortium name="Pathogen Informatics"/>
        </authorList>
    </citation>
    <scope>NUCLEOTIDE SEQUENCE [LARGE SCALE GENOMIC DNA]</scope>
    <source>
        <strain evidence="1 2">NST_G2</strain>
    </source>
</reference>
<dbReference type="EMBL" id="UYSU01032664">
    <property type="protein sequence ID" value="VDL90214.1"/>
    <property type="molecule type" value="Genomic_DNA"/>
</dbReference>
<evidence type="ECO:0000313" key="3">
    <source>
        <dbReference type="WBParaSite" id="SSLN_0000395201-mRNA-1"/>
    </source>
</evidence>
<protein>
    <submittedName>
        <fullName evidence="3">DUF928 domain-containing protein</fullName>
    </submittedName>
</protein>
<evidence type="ECO:0000313" key="2">
    <source>
        <dbReference type="Proteomes" id="UP000275846"/>
    </source>
</evidence>
<reference evidence="3" key="1">
    <citation type="submission" date="2016-06" db="UniProtKB">
        <authorList>
            <consortium name="WormBaseParasite"/>
        </authorList>
    </citation>
    <scope>IDENTIFICATION</scope>
</reference>